<feature type="transmembrane region" description="Helical" evidence="1">
    <location>
        <begin position="481"/>
        <end position="504"/>
    </location>
</feature>
<comment type="caution">
    <text evidence="2">The sequence shown here is derived from an EMBL/GenBank/DDBJ whole genome shotgun (WGS) entry which is preliminary data.</text>
</comment>
<dbReference type="Proteomes" id="UP000050517">
    <property type="component" value="Unassembled WGS sequence"/>
</dbReference>
<keyword evidence="3" id="KW-1185">Reference proteome</keyword>
<feature type="transmembrane region" description="Helical" evidence="1">
    <location>
        <begin position="331"/>
        <end position="351"/>
    </location>
</feature>
<feature type="transmembrane region" description="Helical" evidence="1">
    <location>
        <begin position="21"/>
        <end position="49"/>
    </location>
</feature>
<dbReference type="EMBL" id="LKST01000001">
    <property type="protein sequence ID" value="KQB85338.1"/>
    <property type="molecule type" value="Genomic_DNA"/>
</dbReference>
<dbReference type="PATRIC" id="fig|1544416.3.peg.480"/>
<feature type="transmembrane region" description="Helical" evidence="1">
    <location>
        <begin position="404"/>
        <end position="428"/>
    </location>
</feature>
<feature type="transmembrane region" description="Helical" evidence="1">
    <location>
        <begin position="307"/>
        <end position="325"/>
    </location>
</feature>
<feature type="transmembrane region" description="Helical" evidence="1">
    <location>
        <begin position="55"/>
        <end position="75"/>
    </location>
</feature>
<evidence type="ECO:0000313" key="3">
    <source>
        <dbReference type="Proteomes" id="UP000050517"/>
    </source>
</evidence>
<dbReference type="RefSeq" id="WP_055121684.1">
    <property type="nucleotide sequence ID" value="NZ_LKST01000001.1"/>
</dbReference>
<feature type="transmembrane region" description="Helical" evidence="1">
    <location>
        <begin position="449"/>
        <end position="475"/>
    </location>
</feature>
<organism evidence="2 3">
    <name type="scientific">Corynebacterium oculi</name>
    <dbReference type="NCBI Taxonomy" id="1544416"/>
    <lineage>
        <taxon>Bacteria</taxon>
        <taxon>Bacillati</taxon>
        <taxon>Actinomycetota</taxon>
        <taxon>Actinomycetes</taxon>
        <taxon>Mycobacteriales</taxon>
        <taxon>Corynebacteriaceae</taxon>
        <taxon>Corynebacterium</taxon>
    </lineage>
</organism>
<name>A0A0N8W003_9CORY</name>
<protein>
    <submittedName>
        <fullName evidence="2">Uncharacterized protein</fullName>
    </submittedName>
</protein>
<evidence type="ECO:0000256" key="1">
    <source>
        <dbReference type="SAM" id="Phobius"/>
    </source>
</evidence>
<feature type="transmembrane region" description="Helical" evidence="1">
    <location>
        <begin position="111"/>
        <end position="135"/>
    </location>
</feature>
<sequence>MTKTLIKLHTTLWGRTMKSNPSVIIMALFVGFYALIGMASAGALLFLYIQEEETAIIPAAIAAGMIAYIVLMAMMPSGEQQVTARDLATLPVTPQQARTGLWWLAFLHSRAVVALLCSVATALVVCLAAGSAVAVVVAVPFLAISFLTTVLSGEVLGRLLGRGAVGKDRLAAWSMVGFIALVLAFNMVVNGNESVPLETLGNVVAWTPLGAAGGAVGASISGQWAVAVAQGLIAVASLGALLWLWYRGVAQDLREPQIHSVAVKEKKKSRRGKEGLATVFLPGLKHNQATAIFSRALRYMRRDSRMVGSLLVLPLVMVFFLYRGYADGAFSAYMGAFILCFFLASTSANDFGYDGPGGWLHMVSGVRARTLLLARHAGSVAVPGAFLVLYCAVVLVLLPDRGNSALVLAAVLGYALSAAGSGLLLSVYNPFPTSRPGTNPWSDRSGYSSAAMISGFAFLLMGWIPLIPGVVALVLGATQDIAWVAGLGVVLAVGTPLVLYLVVIRRCARRIDEKWPEIYTRVRSWVN</sequence>
<keyword evidence="1" id="KW-0812">Transmembrane</keyword>
<feature type="transmembrane region" description="Helical" evidence="1">
    <location>
        <begin position="372"/>
        <end position="398"/>
    </location>
</feature>
<accession>A0A0N8W003</accession>
<feature type="transmembrane region" description="Helical" evidence="1">
    <location>
        <begin position="224"/>
        <end position="246"/>
    </location>
</feature>
<feature type="transmembrane region" description="Helical" evidence="1">
    <location>
        <begin position="141"/>
        <end position="161"/>
    </location>
</feature>
<proteinExistence type="predicted"/>
<dbReference type="AlphaFoldDB" id="A0A0N8W003"/>
<evidence type="ECO:0000313" key="2">
    <source>
        <dbReference type="EMBL" id="KQB85338.1"/>
    </source>
</evidence>
<gene>
    <name evidence="2" type="ORF">Cocul_00477</name>
</gene>
<feature type="transmembrane region" description="Helical" evidence="1">
    <location>
        <begin position="170"/>
        <end position="189"/>
    </location>
</feature>
<keyword evidence="1" id="KW-0472">Membrane</keyword>
<dbReference type="OrthoDB" id="3261041at2"/>
<dbReference type="STRING" id="1544416.Cocul_00477"/>
<reference evidence="2 3" key="1">
    <citation type="submission" date="2015-10" db="EMBL/GenBank/DDBJ databases">
        <title>Corynebacteirum lowii and Corynebacterium oculi species nova, derived from human clinical disease and and emended description of Corynebacterium mastiditis.</title>
        <authorList>
            <person name="Bernard K."/>
            <person name="Pacheco A.L."/>
            <person name="Mcdougall C."/>
            <person name="Burtx T."/>
            <person name="Weibe D."/>
            <person name="Tyler S."/>
            <person name="Olson A.B."/>
            <person name="Cnockaert M."/>
            <person name="Eguchi H."/>
            <person name="Kuwahara T."/>
            <person name="Nakayama-Imaohji H."/>
            <person name="Boudewijins M."/>
            <person name="Van Hoecke F."/>
            <person name="Bernier A.-M."/>
            <person name="Vandamme P."/>
        </authorList>
    </citation>
    <scope>NUCLEOTIDE SEQUENCE [LARGE SCALE GENOMIC DNA]</scope>
    <source>
        <strain evidence="2 3">NML 130210</strain>
    </source>
</reference>
<keyword evidence="1" id="KW-1133">Transmembrane helix</keyword>